<evidence type="ECO:0000313" key="2">
    <source>
        <dbReference type="Proteomes" id="UP000196531"/>
    </source>
</evidence>
<organism evidence="1 2">
    <name type="scientific">Halobacteriovorax marinus</name>
    <dbReference type="NCBI Taxonomy" id="97084"/>
    <lineage>
        <taxon>Bacteria</taxon>
        <taxon>Pseudomonadati</taxon>
        <taxon>Bdellovibrionota</taxon>
        <taxon>Bacteriovoracia</taxon>
        <taxon>Bacteriovoracales</taxon>
        <taxon>Halobacteriovoraceae</taxon>
        <taxon>Halobacteriovorax</taxon>
    </lineage>
</organism>
<dbReference type="AlphaFoldDB" id="A0A1Y5FBH8"/>
<dbReference type="Proteomes" id="UP000196531">
    <property type="component" value="Unassembled WGS sequence"/>
</dbReference>
<comment type="caution">
    <text evidence="1">The sequence shown here is derived from an EMBL/GenBank/DDBJ whole genome shotgun (WGS) entry which is preliminary data.</text>
</comment>
<reference evidence="2" key="1">
    <citation type="journal article" date="2017" name="Proc. Natl. Acad. Sci. U.S.A.">
        <title>Simulation of Deepwater Horizon oil plume reveals substrate specialization within a complex community of hydrocarbon-degraders.</title>
        <authorList>
            <person name="Hu P."/>
            <person name="Dubinsky E.A."/>
            <person name="Probst A.J."/>
            <person name="Wang J."/>
            <person name="Sieber C.M.K."/>
            <person name="Tom L.M."/>
            <person name="Gardinali P."/>
            <person name="Banfield J.F."/>
            <person name="Atlas R.M."/>
            <person name="Andersen G.L."/>
        </authorList>
    </citation>
    <scope>NUCLEOTIDE SEQUENCE [LARGE SCALE GENOMIC DNA]</scope>
</reference>
<evidence type="ECO:0000313" key="1">
    <source>
        <dbReference type="EMBL" id="OUR99562.1"/>
    </source>
</evidence>
<accession>A0A1Y5FBH8</accession>
<gene>
    <name evidence="1" type="ORF">A9Q84_00650</name>
</gene>
<dbReference type="EMBL" id="MAAO01000002">
    <property type="protein sequence ID" value="OUR99562.1"/>
    <property type="molecule type" value="Genomic_DNA"/>
</dbReference>
<sequence>MASLQDTLIETISKDLKDLGSLESGKDRRKECSLLLARIESAKKIMSTNESLMKKLSDFQLETESLKNG</sequence>
<protein>
    <submittedName>
        <fullName evidence="1">Uncharacterized protein</fullName>
    </submittedName>
</protein>
<name>A0A1Y5FBH8_9BACT</name>
<proteinExistence type="predicted"/>